<feature type="region of interest" description="Disordered" evidence="4">
    <location>
        <begin position="27"/>
        <end position="50"/>
    </location>
</feature>
<dbReference type="PANTHER" id="PTHR45527:SF1">
    <property type="entry name" value="FATTY ACID SYNTHASE"/>
    <property type="match status" value="1"/>
</dbReference>
<dbReference type="Pfam" id="PF13193">
    <property type="entry name" value="AMP-binding_C"/>
    <property type="match status" value="1"/>
</dbReference>
<evidence type="ECO:0000313" key="6">
    <source>
        <dbReference type="EMBL" id="MFN6554313.1"/>
    </source>
</evidence>
<dbReference type="InterPro" id="IPR029058">
    <property type="entry name" value="AB_hydrolase_fold"/>
</dbReference>
<dbReference type="Pfam" id="PF00501">
    <property type="entry name" value="AMP-binding"/>
    <property type="match status" value="1"/>
</dbReference>
<dbReference type="PROSITE" id="PS00012">
    <property type="entry name" value="PHOSPHOPANTETHEINE"/>
    <property type="match status" value="2"/>
</dbReference>
<dbReference type="SUPFAM" id="SSF52777">
    <property type="entry name" value="CoA-dependent acyltransferases"/>
    <property type="match status" value="4"/>
</dbReference>
<keyword evidence="2" id="KW-0596">Phosphopantetheine</keyword>
<dbReference type="InterPro" id="IPR023213">
    <property type="entry name" value="CAT-like_dom_sf"/>
</dbReference>
<dbReference type="SUPFAM" id="SSF56801">
    <property type="entry name" value="Acetyl-CoA synthetase-like"/>
    <property type="match status" value="2"/>
</dbReference>
<sequence>MVSADSAAPRTSDARLELMRRRLAERGLASASGGESGQAAGTESSPVDPTVLSDGQRRMWFVQGFDPSGVLLNICLSYRLSGVIDAERLHDALNAVARRHPILRTTYRADENGEPTATVHDDLTPGWAAHDLSDKSERARKLRLEVLAQREFGTAFDLSSDSPLRISLIKTGPAEHVMLLVAHHIAWDDGSWRVFFADLTRAYSGAQLAETPRVAVAAVGDGGEDLAYWREVLANPPEPLELPGPSGSVVPNGFRSQRSAVRLSAETVARVSALARETGATPYMVLLAAFGALIHRYTHTDDFLIATPVLNRDTDETIGYYGNTVAMRLRPQGSAGFRDLVAATRDTAIGAFAHQRVNLDRVVAELNPDRRHGAERMTRVSFGFRESDGGGFAPEGVTSERADLRGQHTQLPLGFMVELDAAGAVVEAEHLTEVMDAELAAQMLRHFVVLLDSALAEPDRPLSRLDLFTAEDAEWVRAVSTGEQFETPATTLAALVTEQAARTPDAIAVVYEGRHYSYREINESANRLAHWLIGQGIGTEDRVAVLLEKSPELVITALGIVKAGAVYLPVDPTYPEDRLTYILEDSDPKIVLREPVDGLENHPATDPTDAERVRPLRPDNTAYLIYTSGSTGLPKGVPVPHRPIAEYFVWFGGDYQVTEDERLLQVASQSFDVSIGEIFGMLAAGARLVIPKPGGLGDIGYLTDLLRDEGITSMHFVPSLLGLFLSLPGVNEWRTLQRVPIGGEALPGEIADKFLATFDSLLHNFYGPTETVLNCTRYKVEGKQGARIVPIGTPKINTTIHLLDDALQPVPVGVIGEIYIGGTHVAHGYHDRPRLTAERFVADPFNPGGRMYRSGDLARRNADGDIEFVGRADEQVKIRGFRIELGEVSAAISVDPSVGQAVVVVSDLPSLGKSLVAYITPAADAEQVEIDRIRARVTAALPEYMIPAAFVELSEIPITAHGKIDRRALPEPEIRSATEFRAPDTETEHEIVALFGELLERDGVGADDSFFDLGGHSLLATKLVAAVRTRCGVELGVADVFENATVAGLAAKVDELRASGLGAGLPAIVATTHDGPAQMSAAQHRQWFQFRIDGPNPVNNVPFAARLTGPCDVEALATAVSDVVARHEILRTTYREIDGVPYQVVHPAAPVAVRRAAGTGEDWVQGELDAERRHCFDLENEWPVRAAILSPRHSSDSCSSRPQQVLSLIVHHIAADHWSGTVLFTDLLTAYHARRAGHAPEWAALPVQYADFAAWQAEVLSGAEERVEEQRAYWTKQLAGLSGEPDVENGLQPDFPRPPVPTGEGKALDFTIDAALRAKLVELSRELEVTEFMVLQAAVAIALQKAGQGSDIALGTPVAGRTAPELDALIGFFINIVVLRNDLSGNPTLREVLRRSRDMALAAYKHQDLPFDRVVDAVSPVRSLARNPLFGVVVHVREDLPAEQVIDSGADGETRFTALEPTFDVAHADLSLNFFAEAGAGYRATVIYRTELYEAATAQRLVGWLHRIVEAFAGDADQTVRDIAVLDAAERDLLVDDWSRKAVPPAGLSQTEGADRVYLLDEWRQPVAIGVTGDVYYAGGAVGRAAGAARGPAAQRFAPNPFGEGQLYRTGDRGRWTTDGRLEPIITGEPRLQAALEALDGVAVAATRHWDSRGAITLAGYVVLEPGVADTETFLDIARAALPEEFAGAVLTVVDDIEPATLTRPRVTASAPSEPPATPTEHTLAAMLVDLLGATEVGRYDDFFTLGGDSILAVQLAARARDAGMAMTARMVFEHPALADLAAAIDAAGDGAAAADVRHEPMSASGLSPDELAALTAGWGQDQGIST</sequence>
<dbReference type="Gene3D" id="3.30.300.30">
    <property type="match status" value="1"/>
</dbReference>
<protein>
    <submittedName>
        <fullName evidence="6">Amino acid adenylation domain-containing protein</fullName>
    </submittedName>
</protein>
<feature type="domain" description="Carrier" evidence="5">
    <location>
        <begin position="1715"/>
        <end position="1789"/>
    </location>
</feature>
<dbReference type="SMART" id="SM00823">
    <property type="entry name" value="PKS_PP"/>
    <property type="match status" value="2"/>
</dbReference>
<reference evidence="6 7" key="1">
    <citation type="submission" date="2024-12" db="EMBL/GenBank/DDBJ databases">
        <title>The coexistence of Mycolicibacterium septicum and Mycolicibacterium nivoides in clinical samples.</title>
        <authorList>
            <person name="Wang C."/>
            <person name="Feng Y."/>
            <person name="Zong Z."/>
        </authorList>
    </citation>
    <scope>NUCLEOTIDE SEQUENCE [LARGE SCALE GENOMIC DNA]</scope>
    <source>
        <strain evidence="6 7">120310</strain>
    </source>
</reference>
<dbReference type="CDD" id="cd19531">
    <property type="entry name" value="LCL_NRPS-like"/>
    <property type="match status" value="1"/>
</dbReference>
<gene>
    <name evidence="6" type="ORF">ACK4CP_28265</name>
</gene>
<dbReference type="Gene3D" id="3.40.50.1820">
    <property type="entry name" value="alpha/beta hydrolase"/>
    <property type="match status" value="1"/>
</dbReference>
<evidence type="ECO:0000256" key="4">
    <source>
        <dbReference type="SAM" id="MobiDB-lite"/>
    </source>
</evidence>
<feature type="domain" description="Carrier" evidence="5">
    <location>
        <begin position="982"/>
        <end position="1057"/>
    </location>
</feature>
<dbReference type="InterPro" id="IPR020845">
    <property type="entry name" value="AMP-binding_CS"/>
</dbReference>
<dbReference type="InterPro" id="IPR010071">
    <property type="entry name" value="AA_adenyl_dom"/>
</dbReference>
<evidence type="ECO:0000313" key="7">
    <source>
        <dbReference type="Proteomes" id="UP001635817"/>
    </source>
</evidence>
<dbReference type="Gene3D" id="2.30.38.10">
    <property type="entry name" value="Luciferase, Domain 3"/>
    <property type="match status" value="1"/>
</dbReference>
<dbReference type="EMBL" id="JBKBDE010000012">
    <property type="protein sequence ID" value="MFN6554313.1"/>
    <property type="molecule type" value="Genomic_DNA"/>
</dbReference>
<dbReference type="PANTHER" id="PTHR45527">
    <property type="entry name" value="NONRIBOSOMAL PEPTIDE SYNTHETASE"/>
    <property type="match status" value="1"/>
</dbReference>
<dbReference type="PROSITE" id="PS50075">
    <property type="entry name" value="CARRIER"/>
    <property type="match status" value="2"/>
</dbReference>
<dbReference type="Gene3D" id="3.30.559.30">
    <property type="entry name" value="Nonribosomal peptide synthetase, condensation domain"/>
    <property type="match status" value="2"/>
</dbReference>
<dbReference type="Gene3D" id="3.30.559.10">
    <property type="entry name" value="Chloramphenicol acetyltransferase-like domain"/>
    <property type="match status" value="2"/>
</dbReference>
<dbReference type="InterPro" id="IPR020806">
    <property type="entry name" value="PKS_PP-bd"/>
</dbReference>
<dbReference type="Gene3D" id="3.40.50.12780">
    <property type="entry name" value="N-terminal domain of ligase-like"/>
    <property type="match status" value="1"/>
</dbReference>
<dbReference type="Proteomes" id="UP001635817">
    <property type="component" value="Unassembled WGS sequence"/>
</dbReference>
<dbReference type="InterPro" id="IPR036736">
    <property type="entry name" value="ACP-like_sf"/>
</dbReference>
<proteinExistence type="predicted"/>
<evidence type="ECO:0000256" key="1">
    <source>
        <dbReference type="ARBA" id="ARBA00001957"/>
    </source>
</evidence>
<dbReference type="SUPFAM" id="SSF47336">
    <property type="entry name" value="ACP-like"/>
    <property type="match status" value="2"/>
</dbReference>
<dbReference type="InterPro" id="IPR042099">
    <property type="entry name" value="ANL_N_sf"/>
</dbReference>
<dbReference type="CDD" id="cd17646">
    <property type="entry name" value="A_NRPS_AB3403-like"/>
    <property type="match status" value="1"/>
</dbReference>
<dbReference type="InterPro" id="IPR009081">
    <property type="entry name" value="PP-bd_ACP"/>
</dbReference>
<dbReference type="RefSeq" id="WP_409552523.1">
    <property type="nucleotide sequence ID" value="NZ_JBKBDE010000012.1"/>
</dbReference>
<dbReference type="InterPro" id="IPR000873">
    <property type="entry name" value="AMP-dep_synth/lig_dom"/>
</dbReference>
<keyword evidence="7" id="KW-1185">Reference proteome</keyword>
<dbReference type="InterPro" id="IPR006162">
    <property type="entry name" value="Ppantetheine_attach_site"/>
</dbReference>
<dbReference type="InterPro" id="IPR025110">
    <property type="entry name" value="AMP-bd_C"/>
</dbReference>
<evidence type="ECO:0000256" key="3">
    <source>
        <dbReference type="ARBA" id="ARBA00022553"/>
    </source>
</evidence>
<dbReference type="Pfam" id="PF00550">
    <property type="entry name" value="PP-binding"/>
    <property type="match status" value="2"/>
</dbReference>
<evidence type="ECO:0000256" key="2">
    <source>
        <dbReference type="ARBA" id="ARBA00022450"/>
    </source>
</evidence>
<dbReference type="Pfam" id="PF00668">
    <property type="entry name" value="Condensation"/>
    <property type="match status" value="2"/>
</dbReference>
<dbReference type="NCBIfam" id="TIGR01733">
    <property type="entry name" value="AA-adenyl-dom"/>
    <property type="match status" value="1"/>
</dbReference>
<name>A0ABW9M1Z6_9MYCO</name>
<comment type="caution">
    <text evidence="6">The sequence shown here is derived from an EMBL/GenBank/DDBJ whole genome shotgun (WGS) entry which is preliminary data.</text>
</comment>
<keyword evidence="3" id="KW-0597">Phosphoprotein</keyword>
<evidence type="ECO:0000259" key="5">
    <source>
        <dbReference type="PROSITE" id="PS50075"/>
    </source>
</evidence>
<feature type="compositionally biased region" description="Low complexity" evidence="4">
    <location>
        <begin position="27"/>
        <end position="45"/>
    </location>
</feature>
<dbReference type="InterPro" id="IPR001242">
    <property type="entry name" value="Condensation_dom"/>
</dbReference>
<dbReference type="PROSITE" id="PS00455">
    <property type="entry name" value="AMP_BINDING"/>
    <property type="match status" value="1"/>
</dbReference>
<accession>A0ABW9M1Z6</accession>
<comment type="cofactor">
    <cofactor evidence="1">
        <name>pantetheine 4'-phosphate</name>
        <dbReference type="ChEBI" id="CHEBI:47942"/>
    </cofactor>
</comment>
<dbReference type="InterPro" id="IPR045851">
    <property type="entry name" value="AMP-bd_C_sf"/>
</dbReference>
<organism evidence="6 7">
    <name type="scientific">Mycolicibacterium septicum</name>
    <dbReference type="NCBI Taxonomy" id="98668"/>
    <lineage>
        <taxon>Bacteria</taxon>
        <taxon>Bacillati</taxon>
        <taxon>Actinomycetota</taxon>
        <taxon>Actinomycetes</taxon>
        <taxon>Mycobacteriales</taxon>
        <taxon>Mycobacteriaceae</taxon>
        <taxon>Mycolicibacterium</taxon>
    </lineage>
</organism>
<dbReference type="Gene3D" id="1.10.1200.10">
    <property type="entry name" value="ACP-like"/>
    <property type="match status" value="1"/>
</dbReference>